<dbReference type="Gene3D" id="3.30.450.40">
    <property type="match status" value="2"/>
</dbReference>
<protein>
    <submittedName>
        <fullName evidence="2">Diguanylate cyclase</fullName>
    </submittedName>
</protein>
<dbReference type="InterPro" id="IPR003018">
    <property type="entry name" value="GAF"/>
</dbReference>
<evidence type="ECO:0000313" key="3">
    <source>
        <dbReference type="Proteomes" id="UP000309676"/>
    </source>
</evidence>
<dbReference type="InterPro" id="IPR043128">
    <property type="entry name" value="Rev_trsase/Diguanyl_cyclase"/>
</dbReference>
<dbReference type="AlphaFoldDB" id="A0A5R9G6H5"/>
<accession>A0A5R9G6H5</accession>
<organism evidence="2 3">
    <name type="scientific">Paenibacillus antri</name>
    <dbReference type="NCBI Taxonomy" id="2582848"/>
    <lineage>
        <taxon>Bacteria</taxon>
        <taxon>Bacillati</taxon>
        <taxon>Bacillota</taxon>
        <taxon>Bacilli</taxon>
        <taxon>Bacillales</taxon>
        <taxon>Paenibacillaceae</taxon>
        <taxon>Paenibacillus</taxon>
    </lineage>
</organism>
<dbReference type="Proteomes" id="UP000309676">
    <property type="component" value="Unassembled WGS sequence"/>
</dbReference>
<dbReference type="SUPFAM" id="SSF55073">
    <property type="entry name" value="Nucleotide cyclase"/>
    <property type="match status" value="1"/>
</dbReference>
<dbReference type="GO" id="GO:0043709">
    <property type="term" value="P:cell adhesion involved in single-species biofilm formation"/>
    <property type="evidence" value="ECO:0007669"/>
    <property type="project" value="TreeGrafter"/>
</dbReference>
<sequence length="472" mass="52738">MGGSESFYRSMFDLSRTLFLQQTTDGVLKHIVSSLQGHFPFAVSQVYMSQDTTPSDIPILPLVFRHDGNDLCTRAFMEGKPVLGYPAGDADERGIPTFAAAVPLIGKQGVYGVLEVRADSKPLDRPDIDLLVGIGETAGAAFENARLYEQSNLLVTELRLINEITKRLNQSLRVSDIFQYACKELIDVFQADFACILELDRKEGAFVVQATNLSEMLSDTFEIDYGFVGLLHRTKEPVIVSDYSHNARIESKLMNSTGSRSLIASPILVNEEVVGAVLVTHAEPNYFTYENYKLLLLLAGHIGLAIMKAQLHAELNRMVITDNLTGLYARRYLDEQVHSMQQKDARGSLIVVDIDNFKQVNDTFGHQIGDQILRQVSAIVRSCIRDTDIAARWGGEELAIYLPQLTLEQTERVAERIRSRVERETDPSVTVSCGIAEWSRSDEKVSVETLFYKADMALYSAKHNGKNQYRVG</sequence>
<dbReference type="InterPro" id="IPR029016">
    <property type="entry name" value="GAF-like_dom_sf"/>
</dbReference>
<dbReference type="GO" id="GO:1902201">
    <property type="term" value="P:negative regulation of bacterial-type flagellum-dependent cell motility"/>
    <property type="evidence" value="ECO:0007669"/>
    <property type="project" value="TreeGrafter"/>
</dbReference>
<dbReference type="RefSeq" id="WP_138196767.1">
    <property type="nucleotide sequence ID" value="NZ_VCIW01000018.1"/>
</dbReference>
<dbReference type="InterPro" id="IPR000160">
    <property type="entry name" value="GGDEF_dom"/>
</dbReference>
<dbReference type="PROSITE" id="PS50887">
    <property type="entry name" value="GGDEF"/>
    <property type="match status" value="1"/>
</dbReference>
<evidence type="ECO:0000259" key="1">
    <source>
        <dbReference type="PROSITE" id="PS50887"/>
    </source>
</evidence>
<comment type="caution">
    <text evidence="2">The sequence shown here is derived from an EMBL/GenBank/DDBJ whole genome shotgun (WGS) entry which is preliminary data.</text>
</comment>
<dbReference type="SMART" id="SM00065">
    <property type="entry name" value="GAF"/>
    <property type="match status" value="2"/>
</dbReference>
<dbReference type="PANTHER" id="PTHR45138:SF9">
    <property type="entry name" value="DIGUANYLATE CYCLASE DGCM-RELATED"/>
    <property type="match status" value="1"/>
</dbReference>
<dbReference type="InterPro" id="IPR029787">
    <property type="entry name" value="Nucleotide_cyclase"/>
</dbReference>
<dbReference type="GO" id="GO:0005886">
    <property type="term" value="C:plasma membrane"/>
    <property type="evidence" value="ECO:0007669"/>
    <property type="project" value="TreeGrafter"/>
</dbReference>
<dbReference type="GO" id="GO:0052621">
    <property type="term" value="F:diguanylate cyclase activity"/>
    <property type="evidence" value="ECO:0007669"/>
    <property type="project" value="TreeGrafter"/>
</dbReference>
<dbReference type="SUPFAM" id="SSF55781">
    <property type="entry name" value="GAF domain-like"/>
    <property type="match status" value="2"/>
</dbReference>
<dbReference type="Pfam" id="PF13185">
    <property type="entry name" value="GAF_2"/>
    <property type="match status" value="2"/>
</dbReference>
<dbReference type="EMBL" id="VCIW01000018">
    <property type="protein sequence ID" value="TLS49946.1"/>
    <property type="molecule type" value="Genomic_DNA"/>
</dbReference>
<dbReference type="PANTHER" id="PTHR45138">
    <property type="entry name" value="REGULATORY COMPONENTS OF SENSORY TRANSDUCTION SYSTEM"/>
    <property type="match status" value="1"/>
</dbReference>
<dbReference type="Pfam" id="PF00990">
    <property type="entry name" value="GGDEF"/>
    <property type="match status" value="1"/>
</dbReference>
<dbReference type="SMART" id="SM00267">
    <property type="entry name" value="GGDEF"/>
    <property type="match status" value="1"/>
</dbReference>
<evidence type="ECO:0000313" key="2">
    <source>
        <dbReference type="EMBL" id="TLS49946.1"/>
    </source>
</evidence>
<reference evidence="2 3" key="1">
    <citation type="submission" date="2019-05" db="EMBL/GenBank/DDBJ databases">
        <authorList>
            <person name="Narsing Rao M.P."/>
            <person name="Li W.J."/>
        </authorList>
    </citation>
    <scope>NUCLEOTIDE SEQUENCE [LARGE SCALE GENOMIC DNA]</scope>
    <source>
        <strain evidence="2 3">SYSU_K30003</strain>
    </source>
</reference>
<dbReference type="CDD" id="cd01949">
    <property type="entry name" value="GGDEF"/>
    <property type="match status" value="1"/>
</dbReference>
<dbReference type="NCBIfam" id="TIGR00254">
    <property type="entry name" value="GGDEF"/>
    <property type="match status" value="1"/>
</dbReference>
<feature type="domain" description="GGDEF" evidence="1">
    <location>
        <begin position="345"/>
        <end position="472"/>
    </location>
</feature>
<name>A0A5R9G6H5_9BACL</name>
<dbReference type="OrthoDB" id="9759607at2"/>
<keyword evidence="3" id="KW-1185">Reference proteome</keyword>
<dbReference type="InterPro" id="IPR050469">
    <property type="entry name" value="Diguanylate_Cyclase"/>
</dbReference>
<gene>
    <name evidence="2" type="ORF">FE782_23400</name>
</gene>
<dbReference type="Gene3D" id="3.30.70.270">
    <property type="match status" value="1"/>
</dbReference>
<dbReference type="FunFam" id="3.30.70.270:FF:000001">
    <property type="entry name" value="Diguanylate cyclase domain protein"/>
    <property type="match status" value="1"/>
</dbReference>
<proteinExistence type="predicted"/>